<gene>
    <name evidence="1" type="ORF">SFRICE_026354</name>
</gene>
<sequence>MYDRENHPMTSLALGETRGSVRLLLTKNHPVPTPAFRPEMRAVHVGANFRNSVIAPDMSVRIDSTHTAARRGIRTILVLGRLPNSLPAPGYLHAIKQRGLQINC</sequence>
<evidence type="ECO:0000313" key="1">
    <source>
        <dbReference type="EMBL" id="SOQ35856.1"/>
    </source>
</evidence>
<dbReference type="EMBL" id="ODYU01000677">
    <property type="protein sequence ID" value="SOQ35856.1"/>
    <property type="molecule type" value="Genomic_DNA"/>
</dbReference>
<name>A0A2H1V503_SPOFR</name>
<protein>
    <submittedName>
        <fullName evidence="1">SFRICE_026354</fullName>
    </submittedName>
</protein>
<dbReference type="AlphaFoldDB" id="A0A2H1V503"/>
<proteinExistence type="predicted"/>
<reference evidence="1" key="1">
    <citation type="submission" date="2016-07" db="EMBL/GenBank/DDBJ databases">
        <authorList>
            <person name="Bretaudeau A."/>
        </authorList>
    </citation>
    <scope>NUCLEOTIDE SEQUENCE</scope>
    <source>
        <strain evidence="1">Rice</strain>
        <tissue evidence="1">Whole body</tissue>
    </source>
</reference>
<accession>A0A2H1V503</accession>
<organism evidence="1">
    <name type="scientific">Spodoptera frugiperda</name>
    <name type="common">Fall armyworm</name>
    <dbReference type="NCBI Taxonomy" id="7108"/>
    <lineage>
        <taxon>Eukaryota</taxon>
        <taxon>Metazoa</taxon>
        <taxon>Ecdysozoa</taxon>
        <taxon>Arthropoda</taxon>
        <taxon>Hexapoda</taxon>
        <taxon>Insecta</taxon>
        <taxon>Pterygota</taxon>
        <taxon>Neoptera</taxon>
        <taxon>Endopterygota</taxon>
        <taxon>Lepidoptera</taxon>
        <taxon>Glossata</taxon>
        <taxon>Ditrysia</taxon>
        <taxon>Noctuoidea</taxon>
        <taxon>Noctuidae</taxon>
        <taxon>Amphipyrinae</taxon>
        <taxon>Spodoptera</taxon>
    </lineage>
</organism>